<keyword evidence="2" id="KW-0812">Transmembrane</keyword>
<evidence type="ECO:0000313" key="3">
    <source>
        <dbReference type="EMBL" id="KPB02126.1"/>
    </source>
</evidence>
<protein>
    <submittedName>
        <fullName evidence="3">Exclusion suppressor FxsA</fullName>
    </submittedName>
</protein>
<dbReference type="PATRIC" id="fig|1514904.3.peg.3007"/>
<name>A0A0M9GP70_9HYPH</name>
<dbReference type="RefSeq" id="WP_053998260.1">
    <property type="nucleotide sequence ID" value="NZ_JXMU01000005.1"/>
</dbReference>
<comment type="caution">
    <text evidence="3">The sequence shown here is derived from an EMBL/GenBank/DDBJ whole genome shotgun (WGS) entry which is preliminary data.</text>
</comment>
<evidence type="ECO:0000256" key="1">
    <source>
        <dbReference type="SAM" id="MobiDB-lite"/>
    </source>
</evidence>
<dbReference type="Pfam" id="PF04186">
    <property type="entry name" value="FxsA"/>
    <property type="match status" value="1"/>
</dbReference>
<dbReference type="OrthoDB" id="9792788at2"/>
<feature type="transmembrane region" description="Helical" evidence="2">
    <location>
        <begin position="30"/>
        <end position="52"/>
    </location>
</feature>
<proteinExistence type="predicted"/>
<dbReference type="STRING" id="1514904.SU32_05070"/>
<feature type="transmembrane region" description="Helical" evidence="2">
    <location>
        <begin position="73"/>
        <end position="92"/>
    </location>
</feature>
<gene>
    <name evidence="3" type="ORF">SU32_05070</name>
</gene>
<dbReference type="PANTHER" id="PTHR35335:SF1">
    <property type="entry name" value="UPF0716 PROTEIN FXSA"/>
    <property type="match status" value="1"/>
</dbReference>
<dbReference type="AlphaFoldDB" id="A0A0M9GP70"/>
<keyword evidence="2" id="KW-0472">Membrane</keyword>
<organism evidence="3 4">
    <name type="scientific">Ahrensia marina</name>
    <dbReference type="NCBI Taxonomy" id="1514904"/>
    <lineage>
        <taxon>Bacteria</taxon>
        <taxon>Pseudomonadati</taxon>
        <taxon>Pseudomonadota</taxon>
        <taxon>Alphaproteobacteria</taxon>
        <taxon>Hyphomicrobiales</taxon>
        <taxon>Ahrensiaceae</taxon>
        <taxon>Ahrensia</taxon>
    </lineage>
</organism>
<evidence type="ECO:0000313" key="4">
    <source>
        <dbReference type="Proteomes" id="UP000038011"/>
    </source>
</evidence>
<reference evidence="3 4" key="1">
    <citation type="submission" date="2015-01" db="EMBL/GenBank/DDBJ databases">
        <title>Ahrensia donghaiensis sp. nov., a novel dimethylsulphoniopropionate-cleavage bacterium isolated from seawater and emended descriptions of the genus Ahrensia and Ahrensia kielensis.</title>
        <authorList>
            <person name="Liu J."/>
        </authorList>
    </citation>
    <scope>NUCLEOTIDE SEQUENCE [LARGE SCALE GENOMIC DNA]</scope>
    <source>
        <strain evidence="3 4">LZD062</strain>
    </source>
</reference>
<keyword evidence="4" id="KW-1185">Reference proteome</keyword>
<dbReference type="PANTHER" id="PTHR35335">
    <property type="entry name" value="UPF0716 PROTEIN FXSA"/>
    <property type="match status" value="1"/>
</dbReference>
<dbReference type="EMBL" id="JXMU01000005">
    <property type="protein sequence ID" value="KPB02126.1"/>
    <property type="molecule type" value="Genomic_DNA"/>
</dbReference>
<feature type="compositionally biased region" description="Basic and acidic residues" evidence="1">
    <location>
        <begin position="146"/>
        <end position="161"/>
    </location>
</feature>
<keyword evidence="2" id="KW-1133">Transmembrane helix</keyword>
<accession>A0A0M9GP70</accession>
<sequence>MPFSLIPFMLLIIPMLEIATFVVIGGQIGVFPTLGMIVVTAIIGTILLRVQGFGLIRKIQSDIDGGKMPARELVHGVMIAIAGILLLTPGFVTDTCGFLLFVPPIRDAVWQFAKSRINIVNVGGSRNQNPSGGGDTDGPTIDLDDADFKREPDADSPWYDK</sequence>
<feature type="region of interest" description="Disordered" evidence="1">
    <location>
        <begin position="124"/>
        <end position="161"/>
    </location>
</feature>
<dbReference type="Proteomes" id="UP000038011">
    <property type="component" value="Unassembled WGS sequence"/>
</dbReference>
<dbReference type="GO" id="GO:0016020">
    <property type="term" value="C:membrane"/>
    <property type="evidence" value="ECO:0007669"/>
    <property type="project" value="InterPro"/>
</dbReference>
<feature type="transmembrane region" description="Helical" evidence="2">
    <location>
        <begin position="5"/>
        <end position="24"/>
    </location>
</feature>
<dbReference type="InterPro" id="IPR007313">
    <property type="entry name" value="FxsA"/>
</dbReference>
<evidence type="ECO:0000256" key="2">
    <source>
        <dbReference type="SAM" id="Phobius"/>
    </source>
</evidence>
<dbReference type="NCBIfam" id="NF008528">
    <property type="entry name" value="PRK11463.1-2"/>
    <property type="match status" value="1"/>
</dbReference>